<evidence type="ECO:0000313" key="3">
    <source>
        <dbReference type="Proteomes" id="UP000287237"/>
    </source>
</evidence>
<comment type="caution">
    <text evidence="2">The sequence shown here is derived from an EMBL/GenBank/DDBJ whole genome shotgun (WGS) entry which is preliminary data.</text>
</comment>
<sequence>MNLIKGQICELLNQEDIVIVKILSKEVIFSVLMLELKSLENLKIGASVELLFKEHELCFSTSKTLLSVENSFLAKITKIKKGELLYQVFFDFKGNELSSIITKEKALELELCENQEWLCFVKANDIVLRSHSA</sequence>
<organism evidence="2 3">
    <name type="scientific">Campylobacter jejuni</name>
    <dbReference type="NCBI Taxonomy" id="197"/>
    <lineage>
        <taxon>Bacteria</taxon>
        <taxon>Pseudomonadati</taxon>
        <taxon>Campylobacterota</taxon>
        <taxon>Epsilonproteobacteria</taxon>
        <taxon>Campylobacterales</taxon>
        <taxon>Campylobacteraceae</taxon>
        <taxon>Campylobacter</taxon>
    </lineage>
</organism>
<proteinExistence type="predicted"/>
<protein>
    <submittedName>
        <fullName evidence="2">Molybdenum-pterin-binding protein</fullName>
    </submittedName>
</protein>
<dbReference type="InterPro" id="IPR008995">
    <property type="entry name" value="Mo/tungstate-bd_C_term_dom"/>
</dbReference>
<evidence type="ECO:0000313" key="1">
    <source>
        <dbReference type="EMBL" id="RTJ80368.1"/>
    </source>
</evidence>
<dbReference type="AlphaFoldDB" id="A0A1E7NJ14"/>
<accession>A0A1E7NJ14</accession>
<name>A0A1E7NJ14_CAMJU</name>
<dbReference type="EMBL" id="PRBV01000002">
    <property type="protein sequence ID" value="RTJ80368.1"/>
    <property type="molecule type" value="Genomic_DNA"/>
</dbReference>
<dbReference type="SUPFAM" id="SSF50331">
    <property type="entry name" value="MOP-like"/>
    <property type="match status" value="1"/>
</dbReference>
<dbReference type="Proteomes" id="UP000288507">
    <property type="component" value="Unassembled WGS sequence"/>
</dbReference>
<dbReference type="Gene3D" id="2.40.50.100">
    <property type="match status" value="1"/>
</dbReference>
<dbReference type="RefSeq" id="WP_002861084.1">
    <property type="nucleotide sequence ID" value="NZ_AP028344.1"/>
</dbReference>
<reference evidence="3 4" key="1">
    <citation type="journal article" date="2019" name="Appl. Environ. Microbiol.">
        <title>Population genetics and characterization of Campylobacter jejuni isolates in western jackdaws and game birds in Finland.</title>
        <authorList>
            <person name="Kovanen S."/>
            <person name="Rossi M."/>
            <person name="Pohja-Mykra M."/>
            <person name="Nieminen T."/>
            <person name="Raunio-Saarnisto M."/>
            <person name="Sauvala M."/>
            <person name="Fredriksson-Ahomaa M."/>
            <person name="Hanninen M.L."/>
            <person name="Kivisto R."/>
        </authorList>
    </citation>
    <scope>NUCLEOTIDE SEQUENCE [LARGE SCALE GENOMIC DNA]</scope>
    <source>
        <strain evidence="2 3">CB296</strain>
        <strain evidence="1 4">CB313</strain>
    </source>
</reference>
<evidence type="ECO:0000313" key="4">
    <source>
        <dbReference type="Proteomes" id="UP000288507"/>
    </source>
</evidence>
<dbReference type="EMBL" id="PRCK01000005">
    <property type="protein sequence ID" value="RTJ95119.1"/>
    <property type="molecule type" value="Genomic_DNA"/>
</dbReference>
<dbReference type="Proteomes" id="UP000287237">
    <property type="component" value="Unassembled WGS sequence"/>
</dbReference>
<gene>
    <name evidence="2" type="ORF">C3H42_06240</name>
    <name evidence="1" type="ORF">C3H57_02335</name>
</gene>
<evidence type="ECO:0000313" key="2">
    <source>
        <dbReference type="EMBL" id="RTJ95119.1"/>
    </source>
</evidence>